<evidence type="ECO:0000256" key="1">
    <source>
        <dbReference type="ARBA" id="ARBA00007613"/>
    </source>
</evidence>
<evidence type="ECO:0000256" key="2">
    <source>
        <dbReference type="RuleBase" id="RU362097"/>
    </source>
</evidence>
<dbReference type="Proteomes" id="UP001604002">
    <property type="component" value="Unassembled WGS sequence"/>
</dbReference>
<keyword evidence="2" id="KW-0472">Membrane</keyword>
<dbReference type="Pfam" id="PF02321">
    <property type="entry name" value="OEP"/>
    <property type="match status" value="2"/>
</dbReference>
<reference evidence="3 4" key="1">
    <citation type="submission" date="2024-02" db="EMBL/GenBank/DDBJ databases">
        <title>Expansion and revision of Xanthobacter and proposal of Roseixanthobacter gen. nov.</title>
        <authorList>
            <person name="Soltysiak M.P.M."/>
            <person name="Jalihal A."/>
            <person name="Ory A."/>
            <person name="Chrisophersen C."/>
            <person name="Lee A.D."/>
            <person name="Boulton J."/>
            <person name="Springer M."/>
        </authorList>
    </citation>
    <scope>NUCLEOTIDE SEQUENCE [LARGE SCALE GENOMIC DNA]</scope>
    <source>
        <strain evidence="3 4">23A</strain>
    </source>
</reference>
<comment type="similarity">
    <text evidence="1 2">Belongs to the outer membrane factor (OMF) (TC 1.B.17) family.</text>
</comment>
<sequence length="353" mass="37856">MQGQSGSSSPYNLYNATVSVSYALDVWGGTRRQVEALEAQADDQRYQLEATYLSLTANVVTSAIANASLRAQIEATNDIIKSEQEQLTLIQRQFELGAVAQSDVLSQQSNLAQTQATLPPLQKQLAQQRNQLMAYLGRLPGEDRGEHVVLSSLTLPRDLPLSVPFALVRQRPDIASAEASLHKATATVGVNVANMLPQVQLSGSYGRASLTPDSLFSPGNAAWSVASSVAQTVFDGGTLFHDKEAAIALSEQAFATYKSTVITAFTDVADALRAIEADTRTLKAQLAYERAAQQSVTISRSQYLSGAVTYPSVLTAEQNFQHAVIARVKAQASRFSDTAALPADNPAPTIVDR</sequence>
<keyword evidence="2" id="KW-0449">Lipoprotein</keyword>
<keyword evidence="4" id="KW-1185">Reference proteome</keyword>
<comment type="caution">
    <text evidence="3">The sequence shown here is derived from an EMBL/GenBank/DDBJ whole genome shotgun (WGS) entry which is preliminary data.</text>
</comment>
<proteinExistence type="inferred from homology"/>
<dbReference type="PANTHER" id="PTHR30203:SF33">
    <property type="entry name" value="BLR4455 PROTEIN"/>
    <property type="match status" value="1"/>
</dbReference>
<gene>
    <name evidence="3" type="ORF">V5F32_11345</name>
</gene>
<organism evidence="3 4">
    <name type="scientific">Xanthobacter oligotrophicus</name>
    <dbReference type="NCBI Taxonomy" id="2607286"/>
    <lineage>
        <taxon>Bacteria</taxon>
        <taxon>Pseudomonadati</taxon>
        <taxon>Pseudomonadota</taxon>
        <taxon>Alphaproteobacteria</taxon>
        <taxon>Hyphomicrobiales</taxon>
        <taxon>Xanthobacteraceae</taxon>
        <taxon>Xanthobacter</taxon>
    </lineage>
</organism>
<dbReference type="InterPro" id="IPR010131">
    <property type="entry name" value="MdtP/NodT-like"/>
</dbReference>
<keyword evidence="2" id="KW-1134">Transmembrane beta strand</keyword>
<dbReference type="Gene3D" id="1.20.1600.10">
    <property type="entry name" value="Outer membrane efflux proteins (OEP)"/>
    <property type="match status" value="1"/>
</dbReference>
<keyword evidence="2" id="KW-0564">Palmitate</keyword>
<dbReference type="InterPro" id="IPR003423">
    <property type="entry name" value="OMP_efflux"/>
</dbReference>
<comment type="subcellular location">
    <subcellularLocation>
        <location evidence="2">Cell membrane</location>
        <topology evidence="2">Lipid-anchor</topology>
    </subcellularLocation>
</comment>
<dbReference type="PANTHER" id="PTHR30203">
    <property type="entry name" value="OUTER MEMBRANE CATION EFFLUX PROTEIN"/>
    <property type="match status" value="1"/>
</dbReference>
<dbReference type="RefSeq" id="WP_393992621.1">
    <property type="nucleotide sequence ID" value="NZ_JBAFVH010000006.1"/>
</dbReference>
<dbReference type="SUPFAM" id="SSF56954">
    <property type="entry name" value="Outer membrane efflux proteins (OEP)"/>
    <property type="match status" value="1"/>
</dbReference>
<dbReference type="Gene3D" id="2.20.200.10">
    <property type="entry name" value="Outer membrane efflux proteins (OEP)"/>
    <property type="match status" value="1"/>
</dbReference>
<dbReference type="NCBIfam" id="TIGR01845">
    <property type="entry name" value="outer_NodT"/>
    <property type="match status" value="1"/>
</dbReference>
<evidence type="ECO:0000313" key="4">
    <source>
        <dbReference type="Proteomes" id="UP001604002"/>
    </source>
</evidence>
<name>A0ABW6ZVL0_9HYPH</name>
<keyword evidence="2" id="KW-0812">Transmembrane</keyword>
<protein>
    <submittedName>
        <fullName evidence="3">Efflux transporter outer membrane subunit</fullName>
    </submittedName>
</protein>
<dbReference type="EMBL" id="JBAFVH010000006">
    <property type="protein sequence ID" value="MFG1372760.1"/>
    <property type="molecule type" value="Genomic_DNA"/>
</dbReference>
<accession>A0ABW6ZVL0</accession>
<evidence type="ECO:0000313" key="3">
    <source>
        <dbReference type="EMBL" id="MFG1372760.1"/>
    </source>
</evidence>